<feature type="repeat" description="TPR" evidence="3">
    <location>
        <begin position="25"/>
        <end position="58"/>
    </location>
</feature>
<dbReference type="SUPFAM" id="SSF48452">
    <property type="entry name" value="TPR-like"/>
    <property type="match status" value="1"/>
</dbReference>
<name>A0A1W9S044_9BACT</name>
<dbReference type="PROSITE" id="PS50293">
    <property type="entry name" value="TPR_REGION"/>
    <property type="match status" value="1"/>
</dbReference>
<evidence type="ECO:0000256" key="1">
    <source>
        <dbReference type="ARBA" id="ARBA00022737"/>
    </source>
</evidence>
<evidence type="ECO:0000313" key="5">
    <source>
        <dbReference type="Proteomes" id="UP000192611"/>
    </source>
</evidence>
<evidence type="ECO:0000313" key="4">
    <source>
        <dbReference type="EMBL" id="OQX90075.1"/>
    </source>
</evidence>
<organism evidence="4 5">
    <name type="scientific">Candidatus Coatesbacteria bacterium 4484_99</name>
    <dbReference type="NCBI Taxonomy" id="1970774"/>
    <lineage>
        <taxon>Bacteria</taxon>
        <taxon>Candidatus Coatesiibacteriota</taxon>
    </lineage>
</organism>
<protein>
    <submittedName>
        <fullName evidence="4">Uncharacterized protein</fullName>
    </submittedName>
</protein>
<gene>
    <name evidence="4" type="ORF">B6D57_05025</name>
</gene>
<keyword evidence="1" id="KW-0677">Repeat</keyword>
<dbReference type="InterPro" id="IPR019734">
    <property type="entry name" value="TPR_rpt"/>
</dbReference>
<dbReference type="PANTHER" id="PTHR45586:SF1">
    <property type="entry name" value="LIPOPOLYSACCHARIDE ASSEMBLY PROTEIN B"/>
    <property type="match status" value="1"/>
</dbReference>
<evidence type="ECO:0000256" key="3">
    <source>
        <dbReference type="PROSITE-ProRule" id="PRU00339"/>
    </source>
</evidence>
<keyword evidence="2 3" id="KW-0802">TPR repeat</keyword>
<reference evidence="5" key="1">
    <citation type="submission" date="2017-03" db="EMBL/GenBank/DDBJ databases">
        <title>Novel pathways for hydrocarbon cycling and metabolic interdependencies in hydrothermal sediment communities.</title>
        <authorList>
            <person name="Dombrowski N."/>
            <person name="Seitz K."/>
            <person name="Teske A."/>
            <person name="Baker B."/>
        </authorList>
    </citation>
    <scope>NUCLEOTIDE SEQUENCE [LARGE SCALE GENOMIC DNA]</scope>
</reference>
<evidence type="ECO:0000256" key="2">
    <source>
        <dbReference type="ARBA" id="ARBA00022803"/>
    </source>
</evidence>
<dbReference type="Pfam" id="PF13414">
    <property type="entry name" value="TPR_11"/>
    <property type="match status" value="1"/>
</dbReference>
<dbReference type="Pfam" id="PF13181">
    <property type="entry name" value="TPR_8"/>
    <property type="match status" value="1"/>
</dbReference>
<dbReference type="Proteomes" id="UP000192611">
    <property type="component" value="Unassembled WGS sequence"/>
</dbReference>
<accession>A0A1W9S044</accession>
<dbReference type="AlphaFoldDB" id="A0A1W9S044"/>
<dbReference type="SMART" id="SM00028">
    <property type="entry name" value="TPR"/>
    <property type="match status" value="4"/>
</dbReference>
<feature type="repeat" description="TPR" evidence="3">
    <location>
        <begin position="127"/>
        <end position="160"/>
    </location>
</feature>
<dbReference type="PROSITE" id="PS50005">
    <property type="entry name" value="TPR"/>
    <property type="match status" value="3"/>
</dbReference>
<sequence length="175" mass="20028">MTVNRATIPLITVFLIFSALFSESVENLYLEGIEYAFNGNIERAEEIFKQCILINPHFALAHTALGNIYLERGEYNKAISEYNIALKLKPEDALTKLNLSISYLKVKEIDKAIDLLENLSSSKGATYDIYRYLSTAYHMAGDKKSELTTFQRAIEHFPDDETIYRDYAIIARKAR</sequence>
<feature type="repeat" description="TPR" evidence="3">
    <location>
        <begin position="59"/>
        <end position="92"/>
    </location>
</feature>
<dbReference type="Gene3D" id="1.25.40.10">
    <property type="entry name" value="Tetratricopeptide repeat domain"/>
    <property type="match status" value="1"/>
</dbReference>
<dbReference type="InterPro" id="IPR051012">
    <property type="entry name" value="CellSynth/LPSAsmb/PSIAsmb"/>
</dbReference>
<dbReference type="EMBL" id="NATQ01000106">
    <property type="protein sequence ID" value="OQX90075.1"/>
    <property type="molecule type" value="Genomic_DNA"/>
</dbReference>
<comment type="caution">
    <text evidence="4">The sequence shown here is derived from an EMBL/GenBank/DDBJ whole genome shotgun (WGS) entry which is preliminary data.</text>
</comment>
<proteinExistence type="predicted"/>
<dbReference type="PANTHER" id="PTHR45586">
    <property type="entry name" value="TPR REPEAT-CONTAINING PROTEIN PA4667"/>
    <property type="match status" value="1"/>
</dbReference>
<dbReference type="InterPro" id="IPR011990">
    <property type="entry name" value="TPR-like_helical_dom_sf"/>
</dbReference>